<evidence type="ECO:0000313" key="8">
    <source>
        <dbReference type="Proteomes" id="UP001596507"/>
    </source>
</evidence>
<dbReference type="Proteomes" id="UP001596507">
    <property type="component" value="Unassembled WGS sequence"/>
</dbReference>
<evidence type="ECO:0000256" key="4">
    <source>
        <dbReference type="ARBA" id="ARBA00023163"/>
    </source>
</evidence>
<feature type="DNA-binding region" description="H-T-H motif" evidence="5">
    <location>
        <begin position="36"/>
        <end position="55"/>
    </location>
</feature>
<dbReference type="InterPro" id="IPR004111">
    <property type="entry name" value="Repressor_TetR_C"/>
</dbReference>
<dbReference type="InterPro" id="IPR001647">
    <property type="entry name" value="HTH_TetR"/>
</dbReference>
<evidence type="ECO:0000256" key="1">
    <source>
        <dbReference type="ARBA" id="ARBA00022491"/>
    </source>
</evidence>
<keyword evidence="1" id="KW-0678">Repressor</keyword>
<dbReference type="PANTHER" id="PTHR30055:SF151">
    <property type="entry name" value="TRANSCRIPTIONAL REGULATORY PROTEIN"/>
    <property type="match status" value="1"/>
</dbReference>
<gene>
    <name evidence="7" type="ORF">ACFQRL_04290</name>
</gene>
<dbReference type="RefSeq" id="WP_262873091.1">
    <property type="nucleotide sequence ID" value="NZ_BAABKW010000005.1"/>
</dbReference>
<evidence type="ECO:0000313" key="7">
    <source>
        <dbReference type="EMBL" id="MFC7268177.1"/>
    </source>
</evidence>
<evidence type="ECO:0000256" key="3">
    <source>
        <dbReference type="ARBA" id="ARBA00023125"/>
    </source>
</evidence>
<dbReference type="InterPro" id="IPR036271">
    <property type="entry name" value="Tet_transcr_reg_TetR-rel_C_sf"/>
</dbReference>
<feature type="domain" description="HTH tetR-type" evidence="6">
    <location>
        <begin position="13"/>
        <end position="73"/>
    </location>
</feature>
<proteinExistence type="predicted"/>
<dbReference type="Pfam" id="PF02909">
    <property type="entry name" value="TetR_C_1"/>
    <property type="match status" value="1"/>
</dbReference>
<dbReference type="EMBL" id="JBHTBE010000001">
    <property type="protein sequence ID" value="MFC7268177.1"/>
    <property type="molecule type" value="Genomic_DNA"/>
</dbReference>
<dbReference type="PROSITE" id="PS50977">
    <property type="entry name" value="HTH_TETR_2"/>
    <property type="match status" value="1"/>
</dbReference>
<keyword evidence="2" id="KW-0805">Transcription regulation</keyword>
<keyword evidence="4" id="KW-0804">Transcription</keyword>
<name>A0ABW2HCL5_9MICO</name>
<dbReference type="PANTHER" id="PTHR30055">
    <property type="entry name" value="HTH-TYPE TRANSCRIPTIONAL REGULATOR RUTR"/>
    <property type="match status" value="1"/>
</dbReference>
<organism evidence="7 8">
    <name type="scientific">Microbacterium fluvii</name>
    <dbReference type="NCBI Taxonomy" id="415215"/>
    <lineage>
        <taxon>Bacteria</taxon>
        <taxon>Bacillati</taxon>
        <taxon>Actinomycetota</taxon>
        <taxon>Actinomycetes</taxon>
        <taxon>Micrococcales</taxon>
        <taxon>Microbacteriaceae</taxon>
        <taxon>Microbacterium</taxon>
    </lineage>
</organism>
<dbReference type="Gene3D" id="1.10.357.10">
    <property type="entry name" value="Tetracycline Repressor, domain 2"/>
    <property type="match status" value="1"/>
</dbReference>
<dbReference type="PRINTS" id="PR00400">
    <property type="entry name" value="TETREPRESSOR"/>
</dbReference>
<dbReference type="InterPro" id="IPR003012">
    <property type="entry name" value="Tet_transcr_reg_TetR"/>
</dbReference>
<dbReference type="InterPro" id="IPR009057">
    <property type="entry name" value="Homeodomain-like_sf"/>
</dbReference>
<dbReference type="SUPFAM" id="SSF48498">
    <property type="entry name" value="Tetracyclin repressor-like, C-terminal domain"/>
    <property type="match status" value="1"/>
</dbReference>
<evidence type="ECO:0000256" key="5">
    <source>
        <dbReference type="PROSITE-ProRule" id="PRU00335"/>
    </source>
</evidence>
<reference evidence="8" key="1">
    <citation type="journal article" date="2019" name="Int. J. Syst. Evol. Microbiol.">
        <title>The Global Catalogue of Microorganisms (GCM) 10K type strain sequencing project: providing services to taxonomists for standard genome sequencing and annotation.</title>
        <authorList>
            <consortium name="The Broad Institute Genomics Platform"/>
            <consortium name="The Broad Institute Genome Sequencing Center for Infectious Disease"/>
            <person name="Wu L."/>
            <person name="Ma J."/>
        </authorList>
    </citation>
    <scope>NUCLEOTIDE SEQUENCE [LARGE SCALE GENOMIC DNA]</scope>
    <source>
        <strain evidence="8">CGMCC 1.15772</strain>
    </source>
</reference>
<protein>
    <submittedName>
        <fullName evidence="7">TetR/AcrR family transcriptional regulator</fullName>
    </submittedName>
</protein>
<evidence type="ECO:0000259" key="6">
    <source>
        <dbReference type="PROSITE" id="PS50977"/>
    </source>
</evidence>
<evidence type="ECO:0000256" key="2">
    <source>
        <dbReference type="ARBA" id="ARBA00023015"/>
    </source>
</evidence>
<keyword evidence="8" id="KW-1185">Reference proteome</keyword>
<dbReference type="InterPro" id="IPR050109">
    <property type="entry name" value="HTH-type_TetR-like_transc_reg"/>
</dbReference>
<dbReference type="SUPFAM" id="SSF46689">
    <property type="entry name" value="Homeodomain-like"/>
    <property type="match status" value="1"/>
</dbReference>
<sequence length="213" mass="23270">MTVTPPRRPGRPPIPRERIIEAALEFVDEHGGDALTLRALATQMSSGTATLYRNVSGRAELIGLVVDRMLAEVPDVGEDEDTGRSWDEVCREVLTGAFLALTRHRRAASLLADTFPDGPAAFALRERLTRALLRADFPVETAASSVATLARYTLGIAMQSDNDQPSPEALIALEGGRYPYLAKITGRLPELHEEFEFGLALMLRGLEATRRSS</sequence>
<comment type="caution">
    <text evidence="7">The sequence shown here is derived from an EMBL/GenBank/DDBJ whole genome shotgun (WGS) entry which is preliminary data.</text>
</comment>
<keyword evidence="3 5" id="KW-0238">DNA-binding</keyword>
<accession>A0ABW2HCL5</accession>